<reference evidence="1 2" key="1">
    <citation type="journal article" date="2022" name="DNA Res.">
        <title>Chromosomal-level genome assembly of the orchid tree Bauhinia variegata (Leguminosae; Cercidoideae) supports the allotetraploid origin hypothesis of Bauhinia.</title>
        <authorList>
            <person name="Zhong Y."/>
            <person name="Chen Y."/>
            <person name="Zheng D."/>
            <person name="Pang J."/>
            <person name="Liu Y."/>
            <person name="Luo S."/>
            <person name="Meng S."/>
            <person name="Qian L."/>
            <person name="Wei D."/>
            <person name="Dai S."/>
            <person name="Zhou R."/>
        </authorList>
    </citation>
    <scope>NUCLEOTIDE SEQUENCE [LARGE SCALE GENOMIC DNA]</scope>
    <source>
        <strain evidence="1">BV-YZ2020</strain>
    </source>
</reference>
<organism evidence="1 2">
    <name type="scientific">Bauhinia variegata</name>
    <name type="common">Purple orchid tree</name>
    <name type="synonym">Phanera variegata</name>
    <dbReference type="NCBI Taxonomy" id="167791"/>
    <lineage>
        <taxon>Eukaryota</taxon>
        <taxon>Viridiplantae</taxon>
        <taxon>Streptophyta</taxon>
        <taxon>Embryophyta</taxon>
        <taxon>Tracheophyta</taxon>
        <taxon>Spermatophyta</taxon>
        <taxon>Magnoliopsida</taxon>
        <taxon>eudicotyledons</taxon>
        <taxon>Gunneridae</taxon>
        <taxon>Pentapetalae</taxon>
        <taxon>rosids</taxon>
        <taxon>fabids</taxon>
        <taxon>Fabales</taxon>
        <taxon>Fabaceae</taxon>
        <taxon>Cercidoideae</taxon>
        <taxon>Cercideae</taxon>
        <taxon>Bauhiniinae</taxon>
        <taxon>Bauhinia</taxon>
    </lineage>
</organism>
<dbReference type="Proteomes" id="UP000828941">
    <property type="component" value="Chromosome 2"/>
</dbReference>
<proteinExistence type="predicted"/>
<comment type="caution">
    <text evidence="1">The sequence shown here is derived from an EMBL/GenBank/DDBJ whole genome shotgun (WGS) entry which is preliminary data.</text>
</comment>
<sequence>MEYRCVQCGFSIKTLYVQYSLGNIRLMKCEKCKYVADEYVECEIMILLIDLTLHKTKAYRHLLYNMRKKENFEELFWKLAVGFLLLDAYKSLRLESSKGESGSWKSFSSLLSLSTCWKIVMDVFFGNFMFILTFLSVVRIFPSTSISITRCKDFLLAILISSYFKIFLIVMMVWECPSPVIVIIDLFVLSSNLVALKVMTEPATSQYVVGACFSAHVAKLFVTQLLQLR</sequence>
<dbReference type="EMBL" id="CM039427">
    <property type="protein sequence ID" value="KAI4355332.1"/>
    <property type="molecule type" value="Genomic_DNA"/>
</dbReference>
<accession>A0ACB9Q2U9</accession>
<gene>
    <name evidence="1" type="ORF">L6164_004115</name>
</gene>
<keyword evidence="2" id="KW-1185">Reference proteome</keyword>
<evidence type="ECO:0000313" key="1">
    <source>
        <dbReference type="EMBL" id="KAI4355332.1"/>
    </source>
</evidence>
<evidence type="ECO:0000313" key="2">
    <source>
        <dbReference type="Proteomes" id="UP000828941"/>
    </source>
</evidence>
<protein>
    <submittedName>
        <fullName evidence="1">Uncharacterized protein</fullName>
    </submittedName>
</protein>
<name>A0ACB9Q2U9_BAUVA</name>